<dbReference type="Pfam" id="PF04818">
    <property type="entry name" value="CID"/>
    <property type="match status" value="1"/>
</dbReference>
<protein>
    <recommendedName>
        <fullName evidence="2">CID domain-containing protein</fullName>
    </recommendedName>
</protein>
<evidence type="ECO:0000256" key="1">
    <source>
        <dbReference type="SAM" id="MobiDB-lite"/>
    </source>
</evidence>
<proteinExistence type="predicted"/>
<dbReference type="AlphaFoldDB" id="A0AAE0N478"/>
<reference evidence="3" key="2">
    <citation type="submission" date="2023-06" db="EMBL/GenBank/DDBJ databases">
        <authorList>
            <consortium name="Lawrence Berkeley National Laboratory"/>
            <person name="Haridas S."/>
            <person name="Hensen N."/>
            <person name="Bonometti L."/>
            <person name="Westerberg I."/>
            <person name="Brannstrom I.O."/>
            <person name="Guillou S."/>
            <person name="Cros-Aarteil S."/>
            <person name="Calhoun S."/>
            <person name="Kuo A."/>
            <person name="Mondo S."/>
            <person name="Pangilinan J."/>
            <person name="Riley R."/>
            <person name="LaButti K."/>
            <person name="Andreopoulos B."/>
            <person name="Lipzen A."/>
            <person name="Chen C."/>
            <person name="Yanf M."/>
            <person name="Daum C."/>
            <person name="Ng V."/>
            <person name="Clum A."/>
            <person name="Steindorff A."/>
            <person name="Ohm R."/>
            <person name="Martin F."/>
            <person name="Silar P."/>
            <person name="Natvig D."/>
            <person name="Lalanne C."/>
            <person name="Gautier V."/>
            <person name="Ament-velasquez S.L."/>
            <person name="Kruys A."/>
            <person name="Hutchinson M.I."/>
            <person name="Powell A.J."/>
            <person name="Barry K."/>
            <person name="Miller A.N."/>
            <person name="Grigoriev I.V."/>
            <person name="Debuchy R."/>
            <person name="Gladieux P."/>
            <person name="Thoren M.H."/>
            <person name="Johannesson H."/>
        </authorList>
    </citation>
    <scope>NUCLEOTIDE SEQUENCE</scope>
    <source>
        <strain evidence="3">CBS 232.78</strain>
    </source>
</reference>
<dbReference type="GO" id="GO:0048471">
    <property type="term" value="C:perinuclear region of cytoplasm"/>
    <property type="evidence" value="ECO:0007669"/>
    <property type="project" value="TreeGrafter"/>
</dbReference>
<feature type="compositionally biased region" description="Basic residues" evidence="1">
    <location>
        <begin position="320"/>
        <end position="329"/>
    </location>
</feature>
<feature type="compositionally biased region" description="Pro residues" evidence="1">
    <location>
        <begin position="432"/>
        <end position="448"/>
    </location>
</feature>
<feature type="compositionally biased region" description="Basic and acidic residues" evidence="1">
    <location>
        <begin position="333"/>
        <end position="342"/>
    </location>
</feature>
<accession>A0AAE0N478</accession>
<evidence type="ECO:0000259" key="2">
    <source>
        <dbReference type="PROSITE" id="PS51391"/>
    </source>
</evidence>
<feature type="compositionally biased region" description="Low complexity" evidence="1">
    <location>
        <begin position="347"/>
        <end position="357"/>
    </location>
</feature>
<dbReference type="InterPro" id="IPR008942">
    <property type="entry name" value="ENTH_VHS"/>
</dbReference>
<dbReference type="PROSITE" id="PS51391">
    <property type="entry name" value="CID"/>
    <property type="match status" value="1"/>
</dbReference>
<comment type="caution">
    <text evidence="3">The sequence shown here is derived from an EMBL/GenBank/DDBJ whole genome shotgun (WGS) entry which is preliminary data.</text>
</comment>
<evidence type="ECO:0000313" key="4">
    <source>
        <dbReference type="Proteomes" id="UP001285441"/>
    </source>
</evidence>
<gene>
    <name evidence="3" type="ORF">B0H63DRAFT_564414</name>
</gene>
<name>A0AAE0N478_9PEZI</name>
<dbReference type="Proteomes" id="UP001285441">
    <property type="component" value="Unassembled WGS sequence"/>
</dbReference>
<organism evidence="3 4">
    <name type="scientific">Podospora didyma</name>
    <dbReference type="NCBI Taxonomy" id="330526"/>
    <lineage>
        <taxon>Eukaryota</taxon>
        <taxon>Fungi</taxon>
        <taxon>Dikarya</taxon>
        <taxon>Ascomycota</taxon>
        <taxon>Pezizomycotina</taxon>
        <taxon>Sordariomycetes</taxon>
        <taxon>Sordariomycetidae</taxon>
        <taxon>Sordariales</taxon>
        <taxon>Podosporaceae</taxon>
        <taxon>Podospora</taxon>
    </lineage>
</organism>
<dbReference type="Gene3D" id="1.25.40.90">
    <property type="match status" value="1"/>
</dbReference>
<dbReference type="SMART" id="SM00582">
    <property type="entry name" value="RPR"/>
    <property type="match status" value="1"/>
</dbReference>
<evidence type="ECO:0000313" key="3">
    <source>
        <dbReference type="EMBL" id="KAK3370196.1"/>
    </source>
</evidence>
<dbReference type="PANTHER" id="PTHR12323:SF0">
    <property type="entry name" value="CALCIUM HOMEOSTASIS ENDOPLASMIC RETICULUM PROTEIN"/>
    <property type="match status" value="1"/>
</dbReference>
<dbReference type="GO" id="GO:0006874">
    <property type="term" value="P:intracellular calcium ion homeostasis"/>
    <property type="evidence" value="ECO:0007669"/>
    <property type="project" value="TreeGrafter"/>
</dbReference>
<feature type="region of interest" description="Disordered" evidence="1">
    <location>
        <begin position="320"/>
        <end position="448"/>
    </location>
</feature>
<dbReference type="InterPro" id="IPR006569">
    <property type="entry name" value="CID_dom"/>
</dbReference>
<sequence length="448" mass="49748">MASSSALPAGQLMVDLAIAKTAFTTALFRPDAHPCSRAEIDEMFALLSTVISECSNSKIQKFTQWAVANLVPSTSRIAAFCSYIAALSKLFGEPRDPTQPNRLGKVPSAKRRRVHMLYILNDILHNLLNATTRKSFAQKLEPTLPSLIKSASSFLNSPKHSQKIQDLILHWKEEGFFDDAVITQLRAALSSSTSPGDPGLAPPSIIPAANPTRVVHNVLPPVHGDASMRWYDLPAGTWLRAIQRGSTRPMNPSDIAPIPMARGTADPRLVEAVTRLIGEVEKMYGNDVNNPPGDIDRMGEFSGETYYGWSPEFCEKMRHKRGKLSKNRNRGAVAEDRGRARSWENNSQSRSQGSSYSPEPPASKRPRLTKSPDDRGRIRSPIRRGNSDYARRKSRSPNSSSRSGSDRRYRYKSPSYGRSMSRSRSRTRSPYPTQPANPPAREPPQPQM</sequence>
<reference evidence="3" key="1">
    <citation type="journal article" date="2023" name="Mol. Phylogenet. Evol.">
        <title>Genome-scale phylogeny and comparative genomics of the fungal order Sordariales.</title>
        <authorList>
            <person name="Hensen N."/>
            <person name="Bonometti L."/>
            <person name="Westerberg I."/>
            <person name="Brannstrom I.O."/>
            <person name="Guillou S."/>
            <person name="Cros-Aarteil S."/>
            <person name="Calhoun S."/>
            <person name="Haridas S."/>
            <person name="Kuo A."/>
            <person name="Mondo S."/>
            <person name="Pangilinan J."/>
            <person name="Riley R."/>
            <person name="LaButti K."/>
            <person name="Andreopoulos B."/>
            <person name="Lipzen A."/>
            <person name="Chen C."/>
            <person name="Yan M."/>
            <person name="Daum C."/>
            <person name="Ng V."/>
            <person name="Clum A."/>
            <person name="Steindorff A."/>
            <person name="Ohm R.A."/>
            <person name="Martin F."/>
            <person name="Silar P."/>
            <person name="Natvig D.O."/>
            <person name="Lalanne C."/>
            <person name="Gautier V."/>
            <person name="Ament-Velasquez S.L."/>
            <person name="Kruys A."/>
            <person name="Hutchinson M.I."/>
            <person name="Powell A.J."/>
            <person name="Barry K."/>
            <person name="Miller A.N."/>
            <person name="Grigoriev I.V."/>
            <person name="Debuchy R."/>
            <person name="Gladieux P."/>
            <person name="Hiltunen Thoren M."/>
            <person name="Johannesson H."/>
        </authorList>
    </citation>
    <scope>NUCLEOTIDE SEQUENCE</scope>
    <source>
        <strain evidence="3">CBS 232.78</strain>
    </source>
</reference>
<dbReference type="EMBL" id="JAULSW010000009">
    <property type="protein sequence ID" value="KAK3370196.1"/>
    <property type="molecule type" value="Genomic_DNA"/>
</dbReference>
<feature type="non-terminal residue" evidence="3">
    <location>
        <position position="1"/>
    </location>
</feature>
<dbReference type="PANTHER" id="PTHR12323">
    <property type="entry name" value="SR-RELATED CTD ASSOCIATED FACTOR 6"/>
    <property type="match status" value="1"/>
</dbReference>
<feature type="domain" description="CID" evidence="2">
    <location>
        <begin position="35"/>
        <end position="193"/>
    </location>
</feature>
<keyword evidence="4" id="KW-1185">Reference proteome</keyword>